<protein>
    <submittedName>
        <fullName evidence="2">ABC-2 transporter permease</fullName>
    </submittedName>
</protein>
<sequence length="202" mass="22634">MAGLLLKDCYNLKSQLKMLGLFLILFLVLAISMKNSGFFAGIAMMLAVMMPVTALAYDERAKWDQFAVTMPVTRTQIVDSKYLLGILFMAGSCILSTIIAYIIEKFSFSDTFQFFCIFFSIGTIIQAILLPLMFQFGTEKGRFILIGVIGIPVIIVALLIQPGFQIDFHLISLLLKVAPIIAIFIYVVSLFVSITIYRKKEL</sequence>
<dbReference type="EMBL" id="JACOQK010000001">
    <property type="protein sequence ID" value="MBC5788355.1"/>
    <property type="molecule type" value="Genomic_DNA"/>
</dbReference>
<evidence type="ECO:0000313" key="2">
    <source>
        <dbReference type="EMBL" id="MBC5788355.1"/>
    </source>
</evidence>
<dbReference type="Proteomes" id="UP000649151">
    <property type="component" value="Unassembled WGS sequence"/>
</dbReference>
<organism evidence="2 3">
    <name type="scientific">Clostridium facile</name>
    <dbReference type="NCBI Taxonomy" id="2763035"/>
    <lineage>
        <taxon>Bacteria</taxon>
        <taxon>Bacillati</taxon>
        <taxon>Bacillota</taxon>
        <taxon>Clostridia</taxon>
        <taxon>Eubacteriales</taxon>
        <taxon>Clostridiaceae</taxon>
        <taxon>Clostridium</taxon>
    </lineage>
</organism>
<accession>A0ABR7IT94</accession>
<feature type="transmembrane region" description="Helical" evidence="1">
    <location>
        <begin position="82"/>
        <end position="103"/>
    </location>
</feature>
<reference evidence="2 3" key="1">
    <citation type="submission" date="2020-08" db="EMBL/GenBank/DDBJ databases">
        <title>Genome public.</title>
        <authorList>
            <person name="Liu C."/>
            <person name="Sun Q."/>
        </authorList>
    </citation>
    <scope>NUCLEOTIDE SEQUENCE [LARGE SCALE GENOMIC DNA]</scope>
    <source>
        <strain evidence="2 3">NSJ-27</strain>
    </source>
</reference>
<dbReference type="RefSeq" id="WP_186996923.1">
    <property type="nucleotide sequence ID" value="NZ_JACOQK010000001.1"/>
</dbReference>
<dbReference type="Pfam" id="PF13346">
    <property type="entry name" value="ABC2_membrane_5"/>
    <property type="match status" value="1"/>
</dbReference>
<evidence type="ECO:0000256" key="1">
    <source>
        <dbReference type="SAM" id="Phobius"/>
    </source>
</evidence>
<keyword evidence="1" id="KW-0472">Membrane</keyword>
<evidence type="ECO:0000313" key="3">
    <source>
        <dbReference type="Proteomes" id="UP000649151"/>
    </source>
</evidence>
<comment type="caution">
    <text evidence="2">The sequence shown here is derived from an EMBL/GenBank/DDBJ whole genome shotgun (WGS) entry which is preliminary data.</text>
</comment>
<name>A0ABR7IT94_9CLOT</name>
<dbReference type="PANTHER" id="PTHR41309:SF2">
    <property type="entry name" value="MEMBRANE PROTEIN"/>
    <property type="match status" value="1"/>
</dbReference>
<feature type="transmembrane region" description="Helical" evidence="1">
    <location>
        <begin position="143"/>
        <end position="164"/>
    </location>
</feature>
<feature type="transmembrane region" description="Helical" evidence="1">
    <location>
        <begin position="115"/>
        <end position="136"/>
    </location>
</feature>
<keyword evidence="1" id="KW-0812">Transmembrane</keyword>
<dbReference type="InterPro" id="IPR025699">
    <property type="entry name" value="ABC2_memb-like"/>
</dbReference>
<keyword evidence="3" id="KW-1185">Reference proteome</keyword>
<dbReference type="PANTHER" id="PTHR41309">
    <property type="entry name" value="MEMBRANE PROTEIN-RELATED"/>
    <property type="match status" value="1"/>
</dbReference>
<feature type="transmembrane region" description="Helical" evidence="1">
    <location>
        <begin position="170"/>
        <end position="197"/>
    </location>
</feature>
<feature type="transmembrane region" description="Helical" evidence="1">
    <location>
        <begin position="16"/>
        <end position="32"/>
    </location>
</feature>
<gene>
    <name evidence="2" type="ORF">H8Z77_10095</name>
</gene>
<proteinExistence type="predicted"/>
<keyword evidence="1" id="KW-1133">Transmembrane helix</keyword>